<sequence length="105" mass="11826">MPPRAIFPRAAKSDGKSANGKRKKNGSNGDAEAPPPKKKTKTEIPQILDEELLQADLNVDYSKKEKKPRPQMPEKQQWPKVKGVITERENAPKGWNPEEPDLMPE</sequence>
<proteinExistence type="predicted"/>
<dbReference type="EMBL" id="LLXE01000256">
    <property type="protein sequence ID" value="KUM58865.1"/>
    <property type="molecule type" value="Genomic_DNA"/>
</dbReference>
<feature type="region of interest" description="Disordered" evidence="1">
    <location>
        <begin position="1"/>
        <end position="105"/>
    </location>
</feature>
<name>A0A117NM94_PENFR</name>
<organism evidence="2 3">
    <name type="scientific">Penicillium freii</name>
    <dbReference type="NCBI Taxonomy" id="48697"/>
    <lineage>
        <taxon>Eukaryota</taxon>
        <taxon>Fungi</taxon>
        <taxon>Dikarya</taxon>
        <taxon>Ascomycota</taxon>
        <taxon>Pezizomycotina</taxon>
        <taxon>Eurotiomycetes</taxon>
        <taxon>Eurotiomycetidae</taxon>
        <taxon>Eurotiales</taxon>
        <taxon>Aspergillaceae</taxon>
        <taxon>Penicillium</taxon>
    </lineage>
</organism>
<comment type="caution">
    <text evidence="2">The sequence shown here is derived from an EMBL/GenBank/DDBJ whole genome shotgun (WGS) entry which is preliminary data.</text>
</comment>
<protein>
    <submittedName>
        <fullName evidence="2">Uncharacterized protein</fullName>
    </submittedName>
</protein>
<accession>A0A117NM94</accession>
<dbReference type="Proteomes" id="UP000055045">
    <property type="component" value="Unassembled WGS sequence"/>
</dbReference>
<evidence type="ECO:0000256" key="1">
    <source>
        <dbReference type="SAM" id="MobiDB-lite"/>
    </source>
</evidence>
<keyword evidence="3" id="KW-1185">Reference proteome</keyword>
<gene>
    <name evidence="2" type="ORF">ACN42_g8286</name>
</gene>
<dbReference type="AlphaFoldDB" id="A0A117NM94"/>
<evidence type="ECO:0000313" key="3">
    <source>
        <dbReference type="Proteomes" id="UP000055045"/>
    </source>
</evidence>
<evidence type="ECO:0000313" key="2">
    <source>
        <dbReference type="EMBL" id="KUM58865.1"/>
    </source>
</evidence>
<reference evidence="2 3" key="1">
    <citation type="submission" date="2015-10" db="EMBL/GenBank/DDBJ databases">
        <title>Genome sequencing of Penicillium freii.</title>
        <authorList>
            <person name="Nguyen H.D."/>
            <person name="Visagie C.M."/>
            <person name="Seifert K.A."/>
        </authorList>
    </citation>
    <scope>NUCLEOTIDE SEQUENCE [LARGE SCALE GENOMIC DNA]</scope>
    <source>
        <strain evidence="2 3">DAOM 242723</strain>
    </source>
</reference>
<dbReference type="STRING" id="48697.A0A117NM94"/>